<evidence type="ECO:0000256" key="2">
    <source>
        <dbReference type="ARBA" id="ARBA00023172"/>
    </source>
</evidence>
<dbReference type="InterPro" id="IPR011010">
    <property type="entry name" value="DNA_brk_join_enz"/>
</dbReference>
<dbReference type="PROSITE" id="PS51898">
    <property type="entry name" value="TYR_RECOMBINASE"/>
    <property type="match status" value="1"/>
</dbReference>
<sequence>MVCGAIRRRHLHESALQRAIRRAAAAACYIQKRVGCHTLRHSFATYLLERGQDIRTVPGFLGHAGVSTTMIYTHVLNRGGMGVLSPFDTGRGVITGLCGCRHGGPFPWASVEDIPIPAAAQRAAQ</sequence>
<proteinExistence type="predicted"/>
<evidence type="ECO:0000313" key="4">
    <source>
        <dbReference type="EMBL" id="OOG24331.1"/>
    </source>
</evidence>
<dbReference type="Gene3D" id="1.10.443.10">
    <property type="entry name" value="Intergrase catalytic core"/>
    <property type="match status" value="1"/>
</dbReference>
<keyword evidence="5" id="KW-1185">Reference proteome</keyword>
<keyword evidence="2" id="KW-0233">DNA recombination</keyword>
<dbReference type="EMBL" id="MVBK01000048">
    <property type="protein sequence ID" value="OOG24331.1"/>
    <property type="molecule type" value="Genomic_DNA"/>
</dbReference>
<dbReference type="STRING" id="108003.B1C78_08930"/>
<name>A0A1V3NGY4_9GAMM</name>
<evidence type="ECO:0000256" key="1">
    <source>
        <dbReference type="ARBA" id="ARBA00022908"/>
    </source>
</evidence>
<evidence type="ECO:0000259" key="3">
    <source>
        <dbReference type="PROSITE" id="PS51898"/>
    </source>
</evidence>
<protein>
    <recommendedName>
        <fullName evidence="3">Tyr recombinase domain-containing protein</fullName>
    </recommendedName>
</protein>
<dbReference type="PANTHER" id="PTHR30349">
    <property type="entry name" value="PHAGE INTEGRASE-RELATED"/>
    <property type="match status" value="1"/>
</dbReference>
<gene>
    <name evidence="4" type="ORF">B1C78_08930</name>
</gene>
<dbReference type="Pfam" id="PF00589">
    <property type="entry name" value="Phage_integrase"/>
    <property type="match status" value="1"/>
</dbReference>
<comment type="caution">
    <text evidence="4">The sequence shown here is derived from an EMBL/GenBank/DDBJ whole genome shotgun (WGS) entry which is preliminary data.</text>
</comment>
<dbReference type="GO" id="GO:0015074">
    <property type="term" value="P:DNA integration"/>
    <property type="evidence" value="ECO:0007669"/>
    <property type="project" value="UniProtKB-KW"/>
</dbReference>
<accession>A0A1V3NGY4</accession>
<dbReference type="GO" id="GO:0006310">
    <property type="term" value="P:DNA recombination"/>
    <property type="evidence" value="ECO:0007669"/>
    <property type="project" value="UniProtKB-KW"/>
</dbReference>
<reference evidence="4 5" key="1">
    <citation type="submission" date="2017-02" db="EMBL/GenBank/DDBJ databases">
        <title>Genomic diversity within the haloalkaliphilic genus Thioalkalivibrio.</title>
        <authorList>
            <person name="Ahn A.-C."/>
            <person name="Meier-Kolthoff J."/>
            <person name="Overmars L."/>
            <person name="Richter M."/>
            <person name="Woyke T."/>
            <person name="Sorokin D.Y."/>
            <person name="Muyzer G."/>
        </authorList>
    </citation>
    <scope>NUCLEOTIDE SEQUENCE [LARGE SCALE GENOMIC DNA]</scope>
    <source>
        <strain evidence="4 5">ALJD</strain>
    </source>
</reference>
<dbReference type="SUPFAM" id="SSF56349">
    <property type="entry name" value="DNA breaking-rejoining enzymes"/>
    <property type="match status" value="1"/>
</dbReference>
<dbReference type="GO" id="GO:0003677">
    <property type="term" value="F:DNA binding"/>
    <property type="evidence" value="ECO:0007669"/>
    <property type="project" value="InterPro"/>
</dbReference>
<dbReference type="InterPro" id="IPR002104">
    <property type="entry name" value="Integrase_catalytic"/>
</dbReference>
<dbReference type="InterPro" id="IPR050090">
    <property type="entry name" value="Tyrosine_recombinase_XerCD"/>
</dbReference>
<evidence type="ECO:0000313" key="5">
    <source>
        <dbReference type="Proteomes" id="UP000189462"/>
    </source>
</evidence>
<dbReference type="AlphaFoldDB" id="A0A1V3NGY4"/>
<feature type="domain" description="Tyr recombinase" evidence="3">
    <location>
        <begin position="1"/>
        <end position="85"/>
    </location>
</feature>
<dbReference type="InterPro" id="IPR013762">
    <property type="entry name" value="Integrase-like_cat_sf"/>
</dbReference>
<dbReference type="PANTHER" id="PTHR30349:SF64">
    <property type="entry name" value="PROPHAGE INTEGRASE INTD-RELATED"/>
    <property type="match status" value="1"/>
</dbReference>
<organism evidence="4 5">
    <name type="scientific">Thioalkalivibrio denitrificans</name>
    <dbReference type="NCBI Taxonomy" id="108003"/>
    <lineage>
        <taxon>Bacteria</taxon>
        <taxon>Pseudomonadati</taxon>
        <taxon>Pseudomonadota</taxon>
        <taxon>Gammaproteobacteria</taxon>
        <taxon>Chromatiales</taxon>
        <taxon>Ectothiorhodospiraceae</taxon>
        <taxon>Thioalkalivibrio</taxon>
    </lineage>
</organism>
<keyword evidence="1" id="KW-0229">DNA integration</keyword>
<dbReference type="Proteomes" id="UP000189462">
    <property type="component" value="Unassembled WGS sequence"/>
</dbReference>